<proteinExistence type="predicted"/>
<dbReference type="KEGG" id="mgg:MPLG2_2520"/>
<dbReference type="AlphaFoldDB" id="A0A2N9JHK0"/>
<reference evidence="2 3" key="1">
    <citation type="submission" date="2018-02" db="EMBL/GenBank/DDBJ databases">
        <authorList>
            <person name="Cohen D.B."/>
            <person name="Kent A.D."/>
        </authorList>
    </citation>
    <scope>NUCLEOTIDE SEQUENCE [LARGE SCALE GENOMIC DNA]</scope>
    <source>
        <strain evidence="2">1</strain>
    </source>
</reference>
<feature type="transmembrane region" description="Helical" evidence="1">
    <location>
        <begin position="84"/>
        <end position="102"/>
    </location>
</feature>
<sequence length="145" mass="14607">MAIMNVVPLKSTAAGPFQPVTALRGLAAFAIVGVGISGVAAVTGWGLPCPWRALTGTLCPLCGATHVGMALLRGDLAAAWAANPFVLAGLVVLVGLGVIWTIEALGGPAVRAPRGVRLDGRGVWVTIGLLAFAFTLWRNLAGAAG</sequence>
<evidence type="ECO:0000256" key="1">
    <source>
        <dbReference type="SAM" id="Phobius"/>
    </source>
</evidence>
<name>A0A2N9JHK0_9ACTN</name>
<keyword evidence="3" id="KW-1185">Reference proteome</keyword>
<keyword evidence="1" id="KW-0812">Transmembrane</keyword>
<gene>
    <name evidence="2" type="ORF">MPLG2_2520</name>
</gene>
<dbReference type="Pfam" id="PF10825">
    <property type="entry name" value="DUF2752"/>
    <property type="match status" value="1"/>
</dbReference>
<protein>
    <recommendedName>
        <fullName evidence="4">DUF2752 domain-containing protein</fullName>
    </recommendedName>
</protein>
<feature type="transmembrane region" description="Helical" evidence="1">
    <location>
        <begin position="53"/>
        <end position="72"/>
    </location>
</feature>
<feature type="transmembrane region" description="Helical" evidence="1">
    <location>
        <begin position="122"/>
        <end position="140"/>
    </location>
</feature>
<dbReference type="InterPro" id="IPR021215">
    <property type="entry name" value="DUF2752"/>
</dbReference>
<accession>A0A2N9JHK0</accession>
<organism evidence="2 3">
    <name type="scientific">Micropruina glycogenica</name>
    <dbReference type="NCBI Taxonomy" id="75385"/>
    <lineage>
        <taxon>Bacteria</taxon>
        <taxon>Bacillati</taxon>
        <taxon>Actinomycetota</taxon>
        <taxon>Actinomycetes</taxon>
        <taxon>Propionibacteriales</taxon>
        <taxon>Nocardioidaceae</taxon>
        <taxon>Micropruina</taxon>
    </lineage>
</organism>
<dbReference type="EMBL" id="LT985188">
    <property type="protein sequence ID" value="SPD87550.1"/>
    <property type="molecule type" value="Genomic_DNA"/>
</dbReference>
<keyword evidence="1" id="KW-0472">Membrane</keyword>
<evidence type="ECO:0000313" key="2">
    <source>
        <dbReference type="EMBL" id="SPD87550.1"/>
    </source>
</evidence>
<keyword evidence="1" id="KW-1133">Transmembrane helix</keyword>
<evidence type="ECO:0008006" key="4">
    <source>
        <dbReference type="Google" id="ProtNLM"/>
    </source>
</evidence>
<dbReference type="Proteomes" id="UP000238164">
    <property type="component" value="Chromosome 1"/>
</dbReference>
<evidence type="ECO:0000313" key="3">
    <source>
        <dbReference type="Proteomes" id="UP000238164"/>
    </source>
</evidence>
<feature type="transmembrane region" description="Helical" evidence="1">
    <location>
        <begin position="26"/>
        <end position="47"/>
    </location>
</feature>